<accession>A0A1Y3ESL1</accession>
<feature type="non-terminal residue" evidence="2">
    <location>
        <position position="61"/>
    </location>
</feature>
<reference evidence="2 3" key="1">
    <citation type="submission" date="2015-04" db="EMBL/GenBank/DDBJ databases">
        <title>Draft genome of the roundworm Trichinella nativa.</title>
        <authorList>
            <person name="Mitreva M."/>
        </authorList>
    </citation>
    <scope>NUCLEOTIDE SEQUENCE [LARGE SCALE GENOMIC DNA]</scope>
    <source>
        <strain evidence="2 3">ISS45</strain>
    </source>
</reference>
<evidence type="ECO:0000313" key="1">
    <source>
        <dbReference type="EMBL" id="OUC43415.1"/>
    </source>
</evidence>
<proteinExistence type="predicted"/>
<dbReference type="EMBL" id="LVZM01003071">
    <property type="protein sequence ID" value="OUC48153.1"/>
    <property type="molecule type" value="Genomic_DNA"/>
</dbReference>
<comment type="caution">
    <text evidence="2">The sequence shown here is derived from an EMBL/GenBank/DDBJ whole genome shotgun (WGS) entry which is preliminary data.</text>
</comment>
<evidence type="ECO:0000313" key="3">
    <source>
        <dbReference type="Proteomes" id="UP000243006"/>
    </source>
</evidence>
<evidence type="ECO:0000313" key="2">
    <source>
        <dbReference type="EMBL" id="OUC48153.1"/>
    </source>
</evidence>
<protein>
    <submittedName>
        <fullName evidence="2">Uncharacterized protein</fullName>
    </submittedName>
</protein>
<organism evidence="2 3">
    <name type="scientific">Trichinella nativa</name>
    <dbReference type="NCBI Taxonomy" id="6335"/>
    <lineage>
        <taxon>Eukaryota</taxon>
        <taxon>Metazoa</taxon>
        <taxon>Ecdysozoa</taxon>
        <taxon>Nematoda</taxon>
        <taxon>Enoplea</taxon>
        <taxon>Dorylaimia</taxon>
        <taxon>Trichinellida</taxon>
        <taxon>Trichinellidae</taxon>
        <taxon>Trichinella</taxon>
    </lineage>
</organism>
<feature type="non-terminal residue" evidence="2">
    <location>
        <position position="1"/>
    </location>
</feature>
<name>A0A1Y3ESL1_9BILA</name>
<dbReference type="EMBL" id="LVZM01015037">
    <property type="protein sequence ID" value="OUC43415.1"/>
    <property type="molecule type" value="Genomic_DNA"/>
</dbReference>
<sequence>CLIVQSDQLHRAIQFDRIYVDWIRAFETVIEIIDMSEMKKLIAIMLLAYLVDSVIFKCPHD</sequence>
<dbReference type="AlphaFoldDB" id="A0A1Y3ESL1"/>
<dbReference type="Proteomes" id="UP000243006">
    <property type="component" value="Unassembled WGS sequence"/>
</dbReference>
<gene>
    <name evidence="2" type="ORF">D917_06384</name>
    <name evidence="1" type="ORF">D917_09789</name>
</gene>